<dbReference type="PROSITE" id="PS50835">
    <property type="entry name" value="IG_LIKE"/>
    <property type="match status" value="1"/>
</dbReference>
<feature type="transmembrane region" description="Helical" evidence="19">
    <location>
        <begin position="513"/>
        <end position="532"/>
    </location>
</feature>
<reference evidence="21" key="3">
    <citation type="submission" date="2025-09" db="UniProtKB">
        <authorList>
            <consortium name="Ensembl"/>
        </authorList>
    </citation>
    <scope>IDENTIFICATION</scope>
    <source>
        <strain evidence="21">Glennie</strain>
    </source>
</reference>
<evidence type="ECO:0000256" key="6">
    <source>
        <dbReference type="ARBA" id="ARBA00022737"/>
    </source>
</evidence>
<dbReference type="InterPro" id="IPR013783">
    <property type="entry name" value="Ig-like_fold"/>
</dbReference>
<dbReference type="InterPro" id="IPR003591">
    <property type="entry name" value="Leu-rich_rpt_typical-subtyp"/>
</dbReference>
<evidence type="ECO:0000256" key="7">
    <source>
        <dbReference type="ARBA" id="ARBA00022889"/>
    </source>
</evidence>
<dbReference type="GO" id="GO:0007420">
    <property type="term" value="P:brain development"/>
    <property type="evidence" value="ECO:0000318"/>
    <property type="project" value="GO_Central"/>
</dbReference>
<evidence type="ECO:0000259" key="20">
    <source>
        <dbReference type="PROSITE" id="PS50835"/>
    </source>
</evidence>
<name>A0A6I8PD73_ORNAN</name>
<dbReference type="InterPro" id="IPR007110">
    <property type="entry name" value="Ig-like_dom"/>
</dbReference>
<feature type="compositionally biased region" description="Pro residues" evidence="18">
    <location>
        <begin position="62"/>
        <end position="72"/>
    </location>
</feature>
<reference evidence="21" key="2">
    <citation type="submission" date="2025-08" db="UniProtKB">
        <authorList>
            <consortium name="Ensembl"/>
        </authorList>
    </citation>
    <scope>IDENTIFICATION</scope>
    <source>
        <strain evidence="21">Glennie</strain>
    </source>
</reference>
<evidence type="ECO:0000256" key="10">
    <source>
        <dbReference type="ARBA" id="ARBA00023157"/>
    </source>
</evidence>
<dbReference type="SMART" id="SM00369">
    <property type="entry name" value="LRR_TYP"/>
    <property type="match status" value="6"/>
</dbReference>
<evidence type="ECO:0000256" key="18">
    <source>
        <dbReference type="SAM" id="MobiDB-lite"/>
    </source>
</evidence>
<reference evidence="21 22" key="1">
    <citation type="journal article" date="2008" name="Nature">
        <title>Genome analysis of the platypus reveals unique signatures of evolution.</title>
        <authorList>
            <person name="Warren W.C."/>
            <person name="Hillier L.W."/>
            <person name="Marshall Graves J.A."/>
            <person name="Birney E."/>
            <person name="Ponting C.P."/>
            <person name="Grutzner F."/>
            <person name="Belov K."/>
            <person name="Miller W."/>
            <person name="Clarke L."/>
            <person name="Chinwalla A.T."/>
            <person name="Yang S.P."/>
            <person name="Heger A."/>
            <person name="Locke D.P."/>
            <person name="Miethke P."/>
            <person name="Waters P.D."/>
            <person name="Veyrunes F."/>
            <person name="Fulton L."/>
            <person name="Fulton B."/>
            <person name="Graves T."/>
            <person name="Wallis J."/>
            <person name="Puente X.S."/>
            <person name="Lopez-Otin C."/>
            <person name="Ordonez G.R."/>
            <person name="Eichler E.E."/>
            <person name="Chen L."/>
            <person name="Cheng Z."/>
            <person name="Deakin J.E."/>
            <person name="Alsop A."/>
            <person name="Thompson K."/>
            <person name="Kirby P."/>
            <person name="Papenfuss A.T."/>
            <person name="Wakefield M.J."/>
            <person name="Olender T."/>
            <person name="Lancet D."/>
            <person name="Huttley G.A."/>
            <person name="Smit A.F."/>
            <person name="Pask A."/>
            <person name="Temple-Smith P."/>
            <person name="Batzer M.A."/>
            <person name="Walker J.A."/>
            <person name="Konkel M.K."/>
            <person name="Harris R.S."/>
            <person name="Whittington C.M."/>
            <person name="Wong E.S."/>
            <person name="Gemmell N.J."/>
            <person name="Buschiazzo E."/>
            <person name="Vargas Jentzsch I.M."/>
            <person name="Merkel A."/>
            <person name="Schmitz J."/>
            <person name="Zemann A."/>
            <person name="Churakov G."/>
            <person name="Kriegs J.O."/>
            <person name="Brosius J."/>
            <person name="Murchison E.P."/>
            <person name="Sachidanandam R."/>
            <person name="Smith C."/>
            <person name="Hannon G.J."/>
            <person name="Tsend-Ayush E."/>
            <person name="McMillan D."/>
            <person name="Attenborough R."/>
            <person name="Rens W."/>
            <person name="Ferguson-Smith M."/>
            <person name="Lefevre C.M."/>
            <person name="Sharp J.A."/>
            <person name="Nicholas K.R."/>
            <person name="Ray D.A."/>
            <person name="Kube M."/>
            <person name="Reinhardt R."/>
            <person name="Pringle T.H."/>
            <person name="Taylor J."/>
            <person name="Jones R.C."/>
            <person name="Nixon B."/>
            <person name="Dacheux J.L."/>
            <person name="Niwa H."/>
            <person name="Sekita Y."/>
            <person name="Huang X."/>
            <person name="Stark A."/>
            <person name="Kheradpour P."/>
            <person name="Kellis M."/>
            <person name="Flicek P."/>
            <person name="Chen Y."/>
            <person name="Webber C."/>
            <person name="Hardison R."/>
            <person name="Nelson J."/>
            <person name="Hallsworth-Pepin K."/>
            <person name="Delehaunty K."/>
            <person name="Markovic C."/>
            <person name="Minx P."/>
            <person name="Feng Y."/>
            <person name="Kremitzki C."/>
            <person name="Mitreva M."/>
            <person name="Glasscock J."/>
            <person name="Wylie T."/>
            <person name="Wohldmann P."/>
            <person name="Thiru P."/>
            <person name="Nhan M.N."/>
            <person name="Pohl C.S."/>
            <person name="Smith S.M."/>
            <person name="Hou S."/>
            <person name="Nefedov M."/>
            <person name="de Jong P.J."/>
            <person name="Renfree M.B."/>
            <person name="Mardis E.R."/>
            <person name="Wilson R.K."/>
        </authorList>
    </citation>
    <scope>NUCLEOTIDE SEQUENCE [LARGE SCALE GENOMIC DNA]</scope>
    <source>
        <strain evidence="21 22">Glennie</strain>
    </source>
</reference>
<dbReference type="Gene3D" id="3.80.10.10">
    <property type="entry name" value="Ribonuclease Inhibitor"/>
    <property type="match status" value="1"/>
</dbReference>
<sequence length="630" mass="69023">MAGPVSAPRQPVGARRPGGRRSGQRRAKPTGRRRSPPGKRHCPRPGAPGGAGAPEHSHLSPRPGPAARPPSVAPRDRGTVPTEGERVPSRARAPPRSRGPRSSSGRGGPGPAPRASPAPGGRMGPRAPVRTLWRCLGRLLVFLELSARGSAIPDSPHALHRCPPVCICTADLLSCARRGLVEAPAPLPAVATALDLSYNALPRLQDHWLAGLPRLQTLRLGHNQISGLSPRAFHNATSLRHLDLSSNALSAVRKRDFEELVNLEELLLYDNRIARVEEHAFRRLGRLRKVYLSWNRLTAFPFRALRGLAHPRLRALDLSTNRLSGIPIEEVAALPVYVKNGLYLHNNPIRCSCPLYRMFRHWQRRGFSSVADFADEHVCVAFEVPSSRVRFFAHGKIFENCSAGDARDLPERHLRVTVGQPLTIDCDAGPRGAPARYLWISPGNEFIDASGSRDRTMAVRPNGSLAIRRVQMEHSGVYVCLAVGRHQRHNQTHEFNVTVQYPRHEAESFNTGLTTLLGCVVSLVLVLLYLYLTPCRCSSCCRRPLLPGPPQERSAQSSILSATPPATDGPNRKIGANKHVVFLEPIKEVQNGRVKPAVSEDPDLRNPKILQLKSDSESGSSVFSDTPIVI</sequence>
<organism evidence="21 22">
    <name type="scientific">Ornithorhynchus anatinus</name>
    <name type="common">Duckbill platypus</name>
    <dbReference type="NCBI Taxonomy" id="9258"/>
    <lineage>
        <taxon>Eukaryota</taxon>
        <taxon>Metazoa</taxon>
        <taxon>Chordata</taxon>
        <taxon>Craniata</taxon>
        <taxon>Vertebrata</taxon>
        <taxon>Euteleostomi</taxon>
        <taxon>Mammalia</taxon>
        <taxon>Monotremata</taxon>
        <taxon>Ornithorhynchidae</taxon>
        <taxon>Ornithorhynchus</taxon>
    </lineage>
</organism>
<evidence type="ECO:0000256" key="5">
    <source>
        <dbReference type="ARBA" id="ARBA00022729"/>
    </source>
</evidence>
<dbReference type="PANTHER" id="PTHR24368">
    <property type="entry name" value="AMPHOTERIN-INDUCED PROTEIN"/>
    <property type="match status" value="1"/>
</dbReference>
<dbReference type="Gene3D" id="2.60.40.10">
    <property type="entry name" value="Immunoglobulins"/>
    <property type="match status" value="1"/>
</dbReference>
<dbReference type="InParanoid" id="A0A6I8PD73"/>
<dbReference type="Pfam" id="PF13927">
    <property type="entry name" value="Ig_3"/>
    <property type="match status" value="1"/>
</dbReference>
<dbReference type="InterPro" id="IPR036179">
    <property type="entry name" value="Ig-like_dom_sf"/>
</dbReference>
<dbReference type="Proteomes" id="UP000002279">
    <property type="component" value="Chromosome X1"/>
</dbReference>
<evidence type="ECO:0000256" key="12">
    <source>
        <dbReference type="ARBA" id="ARBA00023319"/>
    </source>
</evidence>
<evidence type="ECO:0000256" key="11">
    <source>
        <dbReference type="ARBA" id="ARBA00023180"/>
    </source>
</evidence>
<comment type="function">
    <text evidence="13">May mediate heterophilic cell-cell interaction. May contribute to signal transduction through its intracellular domain.</text>
</comment>
<keyword evidence="3" id="KW-0433">Leucine-rich repeat</keyword>
<dbReference type="InterPro" id="IPR003598">
    <property type="entry name" value="Ig_sub2"/>
</dbReference>
<dbReference type="OMA" id="TPCRCPP"/>
<feature type="compositionally biased region" description="Basic residues" evidence="18">
    <location>
        <begin position="17"/>
        <end position="43"/>
    </location>
</feature>
<evidence type="ECO:0000256" key="8">
    <source>
        <dbReference type="ARBA" id="ARBA00022989"/>
    </source>
</evidence>
<dbReference type="SMART" id="SM00409">
    <property type="entry name" value="IG"/>
    <property type="match status" value="1"/>
</dbReference>
<proteinExistence type="inferred from homology"/>
<evidence type="ECO:0000256" key="16">
    <source>
        <dbReference type="ARBA" id="ARBA00075227"/>
    </source>
</evidence>
<dbReference type="Bgee" id="ENSOANG00000043507">
    <property type="expression patterns" value="Expressed in heart and 7 other cell types or tissues"/>
</dbReference>
<feature type="domain" description="Ig-like" evidence="20">
    <location>
        <begin position="385"/>
        <end position="498"/>
    </location>
</feature>
<dbReference type="Ensembl" id="ENSOANT00000066999.1">
    <property type="protein sequence ID" value="ENSOANP00000050726.1"/>
    <property type="gene ID" value="ENSOANG00000043507.1"/>
</dbReference>
<dbReference type="InterPro" id="IPR001611">
    <property type="entry name" value="Leu-rich_rpt"/>
</dbReference>
<evidence type="ECO:0000256" key="15">
    <source>
        <dbReference type="ARBA" id="ARBA00069265"/>
    </source>
</evidence>
<evidence type="ECO:0000256" key="13">
    <source>
        <dbReference type="ARBA" id="ARBA00057334"/>
    </source>
</evidence>
<evidence type="ECO:0000256" key="1">
    <source>
        <dbReference type="ARBA" id="ARBA00004479"/>
    </source>
</evidence>
<dbReference type="InterPro" id="IPR031283">
    <property type="entry name" value="AMIGO"/>
</dbReference>
<dbReference type="GO" id="GO:0016020">
    <property type="term" value="C:membrane"/>
    <property type="evidence" value="ECO:0000318"/>
    <property type="project" value="GO_Central"/>
</dbReference>
<evidence type="ECO:0000256" key="17">
    <source>
        <dbReference type="ARBA" id="ARBA00080088"/>
    </source>
</evidence>
<keyword evidence="11" id="KW-0325">Glycoprotein</keyword>
<feature type="region of interest" description="Disordered" evidence="18">
    <location>
        <begin position="1"/>
        <end position="125"/>
    </location>
</feature>
<comment type="subcellular location">
    <subcellularLocation>
        <location evidence="1">Membrane</location>
        <topology evidence="1">Single-pass type I membrane protein</topology>
    </subcellularLocation>
</comment>
<dbReference type="SUPFAM" id="SSF52058">
    <property type="entry name" value="L domain-like"/>
    <property type="match status" value="1"/>
</dbReference>
<dbReference type="GeneTree" id="ENSGT00950000183146"/>
<dbReference type="FunFam" id="2.60.40.10:FF:001492">
    <property type="entry name" value="Adhesion molecule with Ig-like domain 3"/>
    <property type="match status" value="1"/>
</dbReference>
<feature type="region of interest" description="Disordered" evidence="18">
    <location>
        <begin position="548"/>
        <end position="573"/>
    </location>
</feature>
<dbReference type="PANTHER" id="PTHR24368:SF62">
    <property type="entry name" value="AMPHOTERIN-INDUCED PROTEIN 3"/>
    <property type="match status" value="1"/>
</dbReference>
<evidence type="ECO:0000313" key="21">
    <source>
        <dbReference type="Ensembl" id="ENSOANP00000050726.1"/>
    </source>
</evidence>
<keyword evidence="9 19" id="KW-0472">Membrane</keyword>
<keyword evidence="4 19" id="KW-0812">Transmembrane</keyword>
<dbReference type="Pfam" id="PF13855">
    <property type="entry name" value="LRR_8"/>
    <property type="match status" value="2"/>
</dbReference>
<dbReference type="InterPro" id="IPR032675">
    <property type="entry name" value="LRR_dom_sf"/>
</dbReference>
<dbReference type="FunFam" id="3.80.10.10:FF:000337">
    <property type="entry name" value="Adhesion molecule with Ig-like domain 3"/>
    <property type="match status" value="1"/>
</dbReference>
<evidence type="ECO:0000256" key="3">
    <source>
        <dbReference type="ARBA" id="ARBA00022614"/>
    </source>
</evidence>
<keyword evidence="10" id="KW-1015">Disulfide bond</keyword>
<dbReference type="SUPFAM" id="SSF48726">
    <property type="entry name" value="Immunoglobulin"/>
    <property type="match status" value="1"/>
</dbReference>
<protein>
    <recommendedName>
        <fullName evidence="15">Amphoterin-induced protein 3</fullName>
    </recommendedName>
    <alternativeName>
        <fullName evidence="17">AMIGO-3</fullName>
    </alternativeName>
    <alternativeName>
        <fullName evidence="16">Alivin-3</fullName>
    </alternativeName>
</protein>
<dbReference type="FunCoup" id="A0A6I8PD73">
    <property type="interactions" value="62"/>
</dbReference>
<dbReference type="GO" id="GO:0051965">
    <property type="term" value="P:positive regulation of synapse assembly"/>
    <property type="evidence" value="ECO:0000318"/>
    <property type="project" value="GO_Central"/>
</dbReference>
<keyword evidence="7" id="KW-0130">Cell adhesion</keyword>
<feature type="compositionally biased region" description="Basic and acidic residues" evidence="18">
    <location>
        <begin position="74"/>
        <end position="88"/>
    </location>
</feature>
<keyword evidence="22" id="KW-1185">Reference proteome</keyword>
<accession>A0A6I8PD73</accession>
<dbReference type="SMART" id="SM00408">
    <property type="entry name" value="IGc2"/>
    <property type="match status" value="1"/>
</dbReference>
<keyword evidence="6" id="KW-0677">Repeat</keyword>
<dbReference type="CDD" id="cd00096">
    <property type="entry name" value="Ig"/>
    <property type="match status" value="1"/>
</dbReference>
<evidence type="ECO:0000256" key="14">
    <source>
        <dbReference type="ARBA" id="ARBA00064606"/>
    </source>
</evidence>
<evidence type="ECO:0000256" key="9">
    <source>
        <dbReference type="ARBA" id="ARBA00023136"/>
    </source>
</evidence>
<dbReference type="GO" id="GO:0007157">
    <property type="term" value="P:heterophilic cell-cell adhesion via plasma membrane cell adhesion molecules"/>
    <property type="evidence" value="ECO:0000318"/>
    <property type="project" value="GO_Central"/>
</dbReference>
<evidence type="ECO:0000256" key="19">
    <source>
        <dbReference type="SAM" id="Phobius"/>
    </source>
</evidence>
<evidence type="ECO:0000256" key="4">
    <source>
        <dbReference type="ARBA" id="ARBA00022692"/>
    </source>
</evidence>
<evidence type="ECO:0000313" key="22">
    <source>
        <dbReference type="Proteomes" id="UP000002279"/>
    </source>
</evidence>
<keyword evidence="5" id="KW-0732">Signal</keyword>
<keyword evidence="8 19" id="KW-1133">Transmembrane helix</keyword>
<keyword evidence="12" id="KW-0393">Immunoglobulin domain</keyword>
<comment type="subunit">
    <text evidence="14">Binds AMIGO1 or AMIGO2.</text>
</comment>
<evidence type="ECO:0000256" key="2">
    <source>
        <dbReference type="ARBA" id="ARBA00005670"/>
    </source>
</evidence>
<dbReference type="InterPro" id="IPR003599">
    <property type="entry name" value="Ig_sub"/>
</dbReference>
<dbReference type="AlphaFoldDB" id="A0A6I8PD73"/>
<comment type="similarity">
    <text evidence="2">Belongs to the immunoglobulin superfamily. AMIGO family.</text>
</comment>